<protein>
    <submittedName>
        <fullName evidence="1">Uncharacterized protein</fullName>
    </submittedName>
</protein>
<organism evidence="1 2">
    <name type="scientific">Dreissena polymorpha</name>
    <name type="common">Zebra mussel</name>
    <name type="synonym">Mytilus polymorpha</name>
    <dbReference type="NCBI Taxonomy" id="45954"/>
    <lineage>
        <taxon>Eukaryota</taxon>
        <taxon>Metazoa</taxon>
        <taxon>Spiralia</taxon>
        <taxon>Lophotrochozoa</taxon>
        <taxon>Mollusca</taxon>
        <taxon>Bivalvia</taxon>
        <taxon>Autobranchia</taxon>
        <taxon>Heteroconchia</taxon>
        <taxon>Euheterodonta</taxon>
        <taxon>Imparidentia</taxon>
        <taxon>Neoheterodontei</taxon>
        <taxon>Myida</taxon>
        <taxon>Dreissenoidea</taxon>
        <taxon>Dreissenidae</taxon>
        <taxon>Dreissena</taxon>
    </lineage>
</organism>
<name>A0A9D4JS32_DREPO</name>
<dbReference type="AlphaFoldDB" id="A0A9D4JS32"/>
<comment type="caution">
    <text evidence="1">The sequence shown here is derived from an EMBL/GenBank/DDBJ whole genome shotgun (WGS) entry which is preliminary data.</text>
</comment>
<reference evidence="1" key="1">
    <citation type="journal article" date="2019" name="bioRxiv">
        <title>The Genome of the Zebra Mussel, Dreissena polymorpha: A Resource for Invasive Species Research.</title>
        <authorList>
            <person name="McCartney M.A."/>
            <person name="Auch B."/>
            <person name="Kono T."/>
            <person name="Mallez S."/>
            <person name="Zhang Y."/>
            <person name="Obille A."/>
            <person name="Becker A."/>
            <person name="Abrahante J.E."/>
            <person name="Garbe J."/>
            <person name="Badalamenti J.P."/>
            <person name="Herman A."/>
            <person name="Mangelson H."/>
            <person name="Liachko I."/>
            <person name="Sullivan S."/>
            <person name="Sone E.D."/>
            <person name="Koren S."/>
            <person name="Silverstein K.A.T."/>
            <person name="Beckman K.B."/>
            <person name="Gohl D.M."/>
        </authorList>
    </citation>
    <scope>NUCLEOTIDE SEQUENCE</scope>
    <source>
        <strain evidence="1">Duluth1</strain>
        <tissue evidence="1">Whole animal</tissue>
    </source>
</reference>
<evidence type="ECO:0000313" key="1">
    <source>
        <dbReference type="EMBL" id="KAH3820774.1"/>
    </source>
</evidence>
<dbReference type="EMBL" id="JAIWYP010000005">
    <property type="protein sequence ID" value="KAH3820774.1"/>
    <property type="molecule type" value="Genomic_DNA"/>
</dbReference>
<reference evidence="1" key="2">
    <citation type="submission" date="2020-11" db="EMBL/GenBank/DDBJ databases">
        <authorList>
            <person name="McCartney M.A."/>
            <person name="Auch B."/>
            <person name="Kono T."/>
            <person name="Mallez S."/>
            <person name="Becker A."/>
            <person name="Gohl D.M."/>
            <person name="Silverstein K.A.T."/>
            <person name="Koren S."/>
            <person name="Bechman K.B."/>
            <person name="Herman A."/>
            <person name="Abrahante J.E."/>
            <person name="Garbe J."/>
        </authorList>
    </citation>
    <scope>NUCLEOTIDE SEQUENCE</scope>
    <source>
        <strain evidence="1">Duluth1</strain>
        <tissue evidence="1">Whole animal</tissue>
    </source>
</reference>
<dbReference type="Proteomes" id="UP000828390">
    <property type="component" value="Unassembled WGS sequence"/>
</dbReference>
<accession>A0A9D4JS32</accession>
<keyword evidence="2" id="KW-1185">Reference proteome</keyword>
<evidence type="ECO:0000313" key="2">
    <source>
        <dbReference type="Proteomes" id="UP000828390"/>
    </source>
</evidence>
<gene>
    <name evidence="1" type="ORF">DPMN_122523</name>
</gene>
<proteinExistence type="predicted"/>
<sequence length="80" mass="9052">MYGSLLVPVVIDKLPADIRKNLSRVNENKDWTLQDLRRAINKKINNLEIGSGRFNTIPEAEAHNPTALLHTSTRGKGFKR</sequence>